<evidence type="ECO:0000313" key="2">
    <source>
        <dbReference type="Proteomes" id="UP001304125"/>
    </source>
</evidence>
<name>A0AA96F5S3_9MICO</name>
<protein>
    <submittedName>
        <fullName evidence="1">Uncharacterized protein</fullName>
    </submittedName>
</protein>
<keyword evidence="2" id="KW-1185">Reference proteome</keyword>
<gene>
    <name evidence="1" type="ORF">RN606_07940</name>
</gene>
<accession>A0AA96F5S3</accession>
<dbReference type="AlphaFoldDB" id="A0AA96F5S3"/>
<reference evidence="1 2" key="1">
    <citation type="submission" date="2023-09" db="EMBL/GenBank/DDBJ databases">
        <title>Demequina sp. a novel bacteria isolated from Capsicum annuum.</title>
        <authorList>
            <person name="Humaira Z."/>
            <person name="Lee J."/>
            <person name="Cho D."/>
        </authorList>
    </citation>
    <scope>NUCLEOTIDE SEQUENCE [LARGE SCALE GENOMIC DNA]</scope>
    <source>
        <strain evidence="1 2">OYTSA14</strain>
    </source>
</reference>
<sequence>MTQVAILMDVDGVVLPYVTPGERLAHWPAATWRVAPVLRDIEIRWSDAMIERLAVLTDLPEVQPMWCTTWGSRAATLLGPIIGLGQDWPCLEGDGGGAFAEAGWWKADRAREAVADHDAVVWVDDLIDGWRDEIADTGLPTPERWPGGRLLTVCPRPDRGLEPEHLDQIEEFVRGASRSPASPSPEL</sequence>
<dbReference type="EMBL" id="CP134879">
    <property type="protein sequence ID" value="WNM23297.1"/>
    <property type="molecule type" value="Genomic_DNA"/>
</dbReference>
<organism evidence="1 2">
    <name type="scientific">Demequina capsici</name>
    <dbReference type="NCBI Taxonomy" id="3075620"/>
    <lineage>
        <taxon>Bacteria</taxon>
        <taxon>Bacillati</taxon>
        <taxon>Actinomycetota</taxon>
        <taxon>Actinomycetes</taxon>
        <taxon>Micrococcales</taxon>
        <taxon>Demequinaceae</taxon>
        <taxon>Demequina</taxon>
    </lineage>
</organism>
<evidence type="ECO:0000313" key="1">
    <source>
        <dbReference type="EMBL" id="WNM23297.1"/>
    </source>
</evidence>
<dbReference type="Proteomes" id="UP001304125">
    <property type="component" value="Chromosome"/>
</dbReference>
<dbReference type="RefSeq" id="WP_313496099.1">
    <property type="nucleotide sequence ID" value="NZ_CP134879.1"/>
</dbReference>
<proteinExistence type="predicted"/>